<proteinExistence type="predicted"/>
<reference evidence="2 3" key="1">
    <citation type="submission" date="2019-02" db="EMBL/GenBank/DDBJ databases">
        <title>Deep-cultivation of Planctomycetes and their phenomic and genomic characterization uncovers novel biology.</title>
        <authorList>
            <person name="Wiegand S."/>
            <person name="Jogler M."/>
            <person name="Boedeker C."/>
            <person name="Pinto D."/>
            <person name="Vollmers J."/>
            <person name="Rivas-Marin E."/>
            <person name="Kohn T."/>
            <person name="Peeters S.H."/>
            <person name="Heuer A."/>
            <person name="Rast P."/>
            <person name="Oberbeckmann S."/>
            <person name="Bunk B."/>
            <person name="Jeske O."/>
            <person name="Meyerdierks A."/>
            <person name="Storesund J.E."/>
            <person name="Kallscheuer N."/>
            <person name="Luecker S."/>
            <person name="Lage O.M."/>
            <person name="Pohl T."/>
            <person name="Merkel B.J."/>
            <person name="Hornburger P."/>
            <person name="Mueller R.-W."/>
            <person name="Bruemmer F."/>
            <person name="Labrenz M."/>
            <person name="Spormann A.M."/>
            <person name="Op Den Camp H."/>
            <person name="Overmann J."/>
            <person name="Amann R."/>
            <person name="Jetten M.S.M."/>
            <person name="Mascher T."/>
            <person name="Medema M.H."/>
            <person name="Devos D.P."/>
            <person name="Kaster A.-K."/>
            <person name="Ovreas L."/>
            <person name="Rohde M."/>
            <person name="Galperin M.Y."/>
            <person name="Jogler C."/>
        </authorList>
    </citation>
    <scope>NUCLEOTIDE SEQUENCE [LARGE SCALE GENOMIC DNA]</scope>
    <source>
        <strain evidence="2 3">Mal64</strain>
    </source>
</reference>
<accession>A0A5C5ZV61</accession>
<comment type="caution">
    <text evidence="2">The sequence shown here is derived from an EMBL/GenBank/DDBJ whole genome shotgun (WGS) entry which is preliminary data.</text>
</comment>
<feature type="region of interest" description="Disordered" evidence="1">
    <location>
        <begin position="139"/>
        <end position="175"/>
    </location>
</feature>
<name>A0A5C5ZV61_9BACT</name>
<dbReference type="AlphaFoldDB" id="A0A5C5ZV61"/>
<dbReference type="RefSeq" id="WP_146398367.1">
    <property type="nucleotide sequence ID" value="NZ_SJPQ01000001.1"/>
</dbReference>
<protein>
    <submittedName>
        <fullName evidence="2">Uncharacterized protein</fullName>
    </submittedName>
</protein>
<evidence type="ECO:0000313" key="3">
    <source>
        <dbReference type="Proteomes" id="UP000315440"/>
    </source>
</evidence>
<keyword evidence="3" id="KW-1185">Reference proteome</keyword>
<dbReference type="OrthoDB" id="282126at2"/>
<gene>
    <name evidence="2" type="ORF">Mal64_14040</name>
</gene>
<evidence type="ECO:0000256" key="1">
    <source>
        <dbReference type="SAM" id="MobiDB-lite"/>
    </source>
</evidence>
<dbReference type="Proteomes" id="UP000315440">
    <property type="component" value="Unassembled WGS sequence"/>
</dbReference>
<evidence type="ECO:0000313" key="2">
    <source>
        <dbReference type="EMBL" id="TWT91005.1"/>
    </source>
</evidence>
<organism evidence="2 3">
    <name type="scientific">Pseudobythopirellula maris</name>
    <dbReference type="NCBI Taxonomy" id="2527991"/>
    <lineage>
        <taxon>Bacteria</taxon>
        <taxon>Pseudomonadati</taxon>
        <taxon>Planctomycetota</taxon>
        <taxon>Planctomycetia</taxon>
        <taxon>Pirellulales</taxon>
        <taxon>Lacipirellulaceae</taxon>
        <taxon>Pseudobythopirellula</taxon>
    </lineage>
</organism>
<sequence length="175" mass="20106">MTPLTDEQQREACLILAVGCDRETAAKYVGCRVEDLDRQADSDADFQQRLRRAEASPELAHMRNIQQAGREEKNWRASVWWLERLAPERFARRDFGAVTRAELKRFIEALAEHIACEVQDEEDRSRLLERLRELIVGVNEEDDEIEPGREPPARGAADASEDSSTPINPIEQYEE</sequence>
<dbReference type="EMBL" id="SJPQ01000001">
    <property type="protein sequence ID" value="TWT91005.1"/>
    <property type="molecule type" value="Genomic_DNA"/>
</dbReference>